<dbReference type="GO" id="GO:0005524">
    <property type="term" value="F:ATP binding"/>
    <property type="evidence" value="ECO:0007669"/>
    <property type="project" value="UniProtKB-KW"/>
</dbReference>
<comment type="similarity">
    <text evidence="1">Belongs to the ABC transporter superfamily.</text>
</comment>
<reference evidence="6 7" key="1">
    <citation type="submission" date="2023-01" db="EMBL/GenBank/DDBJ databases">
        <title>Thalassococcus onchidii sp. nov., isolated from a marine invertebrate from the South China Sea.</title>
        <authorList>
            <person name="Xu S."/>
            <person name="Liu Z."/>
            <person name="Xu Y."/>
        </authorList>
    </citation>
    <scope>NUCLEOTIDE SEQUENCE [LARGE SCALE GENOMIC DNA]</scope>
    <source>
        <strain evidence="6 7">KCTC 32084</strain>
    </source>
</reference>
<dbReference type="PANTHER" id="PTHR42788:SF19">
    <property type="entry name" value="ALIPHATIC SULFONATES IMPORT ATP-BINDING PROTEIN SSUB 2"/>
    <property type="match status" value="1"/>
</dbReference>
<evidence type="ECO:0000256" key="2">
    <source>
        <dbReference type="ARBA" id="ARBA00022448"/>
    </source>
</evidence>
<proteinExistence type="inferred from homology"/>
<gene>
    <name evidence="6" type="ORF">PFY00_06470</name>
</gene>
<keyword evidence="2" id="KW-0813">Transport</keyword>
<keyword evidence="3" id="KW-0547">Nucleotide-binding</keyword>
<dbReference type="Gene3D" id="3.40.50.300">
    <property type="entry name" value="P-loop containing nucleotide triphosphate hydrolases"/>
    <property type="match status" value="1"/>
</dbReference>
<dbReference type="InterPro" id="IPR027417">
    <property type="entry name" value="P-loop_NTPase"/>
</dbReference>
<dbReference type="SMART" id="SM00382">
    <property type="entry name" value="AAA"/>
    <property type="match status" value="1"/>
</dbReference>
<evidence type="ECO:0000256" key="4">
    <source>
        <dbReference type="ARBA" id="ARBA00022840"/>
    </source>
</evidence>
<dbReference type="EMBL" id="JAQIOY010000002">
    <property type="protein sequence ID" value="MDA7424362.1"/>
    <property type="molecule type" value="Genomic_DNA"/>
</dbReference>
<dbReference type="PANTHER" id="PTHR42788">
    <property type="entry name" value="TAURINE IMPORT ATP-BINDING PROTEIN-RELATED"/>
    <property type="match status" value="1"/>
</dbReference>
<evidence type="ECO:0000313" key="6">
    <source>
        <dbReference type="EMBL" id="MDA7424362.1"/>
    </source>
</evidence>
<dbReference type="Proteomes" id="UP001210720">
    <property type="component" value="Unassembled WGS sequence"/>
</dbReference>
<sequence length="214" mass="22748">MTRLRLVQDDQQAGARKPVARLSLDGLELAGRAILGPVQLDLFSGETVALTGPSGIGKTSLLRVLAGLETRQRGSVERPKNVAVVFQEPTLLPWRNLQENLCLTLHISPEAAEQALASVGLAGRGGDFPGQLSLGQQRRLALARAFAGSPDLLLLDEPFVSLDAALADEMMTLFETLRSGSSVTTLLVTHAESEAKRLASRIVHLSGSPATLDP</sequence>
<comment type="caution">
    <text evidence="6">The sequence shown here is derived from an EMBL/GenBank/DDBJ whole genome shotgun (WGS) entry which is preliminary data.</text>
</comment>
<name>A0ABT4XQY9_9RHOB</name>
<keyword evidence="7" id="KW-1185">Reference proteome</keyword>
<dbReference type="PROSITE" id="PS00211">
    <property type="entry name" value="ABC_TRANSPORTER_1"/>
    <property type="match status" value="1"/>
</dbReference>
<accession>A0ABT4XQY9</accession>
<evidence type="ECO:0000256" key="1">
    <source>
        <dbReference type="ARBA" id="ARBA00005417"/>
    </source>
</evidence>
<dbReference type="InterPro" id="IPR003593">
    <property type="entry name" value="AAA+_ATPase"/>
</dbReference>
<evidence type="ECO:0000313" key="7">
    <source>
        <dbReference type="Proteomes" id="UP001210720"/>
    </source>
</evidence>
<keyword evidence="4 6" id="KW-0067">ATP-binding</keyword>
<dbReference type="RefSeq" id="WP_271431720.1">
    <property type="nucleotide sequence ID" value="NZ_JAQIOY010000002.1"/>
</dbReference>
<dbReference type="PROSITE" id="PS50893">
    <property type="entry name" value="ABC_TRANSPORTER_2"/>
    <property type="match status" value="1"/>
</dbReference>
<evidence type="ECO:0000259" key="5">
    <source>
        <dbReference type="PROSITE" id="PS50893"/>
    </source>
</evidence>
<dbReference type="SUPFAM" id="SSF52540">
    <property type="entry name" value="P-loop containing nucleoside triphosphate hydrolases"/>
    <property type="match status" value="1"/>
</dbReference>
<dbReference type="InterPro" id="IPR017871">
    <property type="entry name" value="ABC_transporter-like_CS"/>
</dbReference>
<organism evidence="6 7">
    <name type="scientific">Thalassococcus lentus</name>
    <dbReference type="NCBI Taxonomy" id="1210524"/>
    <lineage>
        <taxon>Bacteria</taxon>
        <taxon>Pseudomonadati</taxon>
        <taxon>Pseudomonadota</taxon>
        <taxon>Alphaproteobacteria</taxon>
        <taxon>Rhodobacterales</taxon>
        <taxon>Roseobacteraceae</taxon>
        <taxon>Thalassococcus</taxon>
    </lineage>
</organism>
<feature type="domain" description="ABC transporter" evidence="5">
    <location>
        <begin position="19"/>
        <end position="214"/>
    </location>
</feature>
<protein>
    <submittedName>
        <fullName evidence="6">ATP-binding cassette domain-containing protein</fullName>
    </submittedName>
</protein>
<dbReference type="Pfam" id="PF00005">
    <property type="entry name" value="ABC_tran"/>
    <property type="match status" value="1"/>
</dbReference>
<dbReference type="InterPro" id="IPR003439">
    <property type="entry name" value="ABC_transporter-like_ATP-bd"/>
</dbReference>
<dbReference type="InterPro" id="IPR050166">
    <property type="entry name" value="ABC_transporter_ATP-bind"/>
</dbReference>
<evidence type="ECO:0000256" key="3">
    <source>
        <dbReference type="ARBA" id="ARBA00022741"/>
    </source>
</evidence>